<organism evidence="5 6">
    <name type="scientific">Plastoroseomonas hellenica</name>
    <dbReference type="NCBI Taxonomy" id="2687306"/>
    <lineage>
        <taxon>Bacteria</taxon>
        <taxon>Pseudomonadati</taxon>
        <taxon>Pseudomonadota</taxon>
        <taxon>Alphaproteobacteria</taxon>
        <taxon>Acetobacterales</taxon>
        <taxon>Acetobacteraceae</taxon>
        <taxon>Plastoroseomonas</taxon>
    </lineage>
</organism>
<feature type="domain" description="FAD-binding PCMH-type" evidence="4">
    <location>
        <begin position="45"/>
        <end position="226"/>
    </location>
</feature>
<dbReference type="InterPro" id="IPR016169">
    <property type="entry name" value="FAD-bd_PCMH_sub2"/>
</dbReference>
<dbReference type="InterPro" id="IPR016166">
    <property type="entry name" value="FAD-bd_PCMH"/>
</dbReference>
<dbReference type="Pfam" id="PF02913">
    <property type="entry name" value="FAD-oxidase_C"/>
    <property type="match status" value="1"/>
</dbReference>
<dbReference type="InterPro" id="IPR051264">
    <property type="entry name" value="FAD-oxidored/transferase_4"/>
</dbReference>
<evidence type="ECO:0000313" key="5">
    <source>
        <dbReference type="EMBL" id="MBR0668866.1"/>
    </source>
</evidence>
<dbReference type="RefSeq" id="WP_211857065.1">
    <property type="nucleotide sequence ID" value="NZ_JAAGBB010000071.1"/>
</dbReference>
<dbReference type="InterPro" id="IPR036318">
    <property type="entry name" value="FAD-bd_PCMH-like_sf"/>
</dbReference>
<dbReference type="Gene3D" id="3.30.70.2190">
    <property type="match status" value="1"/>
</dbReference>
<dbReference type="SUPFAM" id="SSF56176">
    <property type="entry name" value="FAD-binding/transporter-associated domain-like"/>
    <property type="match status" value="1"/>
</dbReference>
<dbReference type="PANTHER" id="PTHR43716:SF2">
    <property type="entry name" value="BLL6224 PROTEIN"/>
    <property type="match status" value="1"/>
</dbReference>
<evidence type="ECO:0000256" key="3">
    <source>
        <dbReference type="ARBA" id="ARBA00022827"/>
    </source>
</evidence>
<keyword evidence="3" id="KW-0274">FAD</keyword>
<dbReference type="Proteomes" id="UP001196870">
    <property type="component" value="Unassembled WGS sequence"/>
</dbReference>
<gene>
    <name evidence="5" type="ORF">GXW71_31240</name>
</gene>
<dbReference type="Gene3D" id="3.30.70.2740">
    <property type="match status" value="1"/>
</dbReference>
<evidence type="ECO:0000259" key="4">
    <source>
        <dbReference type="PROSITE" id="PS51387"/>
    </source>
</evidence>
<dbReference type="Gene3D" id="1.10.45.10">
    <property type="entry name" value="Vanillyl-alcohol Oxidase, Chain A, domain 4"/>
    <property type="match status" value="1"/>
</dbReference>
<dbReference type="InterPro" id="IPR016164">
    <property type="entry name" value="FAD-linked_Oxase-like_C"/>
</dbReference>
<reference evidence="6" key="1">
    <citation type="journal article" date="2021" name="Syst. Appl. Microbiol.">
        <title>Roseomonas hellenica sp. nov., isolated from roots of wild-growing Alkanna tinctoria.</title>
        <authorList>
            <person name="Rat A."/>
            <person name="Naranjo H.D."/>
            <person name="Lebbe L."/>
            <person name="Cnockaert M."/>
            <person name="Krigas N."/>
            <person name="Grigoriadou K."/>
            <person name="Maloupa E."/>
            <person name="Willems A."/>
        </authorList>
    </citation>
    <scope>NUCLEOTIDE SEQUENCE [LARGE SCALE GENOMIC DNA]</scope>
    <source>
        <strain evidence="6">LMG 31523</strain>
    </source>
</reference>
<dbReference type="SUPFAM" id="SSF55103">
    <property type="entry name" value="FAD-linked oxidases, C-terminal domain"/>
    <property type="match status" value="1"/>
</dbReference>
<dbReference type="InterPro" id="IPR004113">
    <property type="entry name" value="FAD-bd_oxidored_4_C"/>
</dbReference>
<keyword evidence="6" id="KW-1185">Reference proteome</keyword>
<comment type="similarity">
    <text evidence="1">Belongs to the FAD-binding oxidoreductase/transferase type 4 family.</text>
</comment>
<dbReference type="InterPro" id="IPR016171">
    <property type="entry name" value="Vanillyl_alc_oxidase_C-sub2"/>
</dbReference>
<dbReference type="PANTHER" id="PTHR43716">
    <property type="entry name" value="D-2-HYDROXYGLUTARATE DEHYDROGENASE, MITOCHONDRIAL"/>
    <property type="match status" value="1"/>
</dbReference>
<evidence type="ECO:0000256" key="1">
    <source>
        <dbReference type="ARBA" id="ARBA00008000"/>
    </source>
</evidence>
<name>A0ABS5F8K1_9PROT</name>
<proteinExistence type="inferred from homology"/>
<sequence length="479" mass="50702">MPDTHAPAPLPAALLSALQAVLGPKGLLTDPGDIAPALADWRGLYQGASPAIIRPGSTQELAAAVRLCARHEVAMVPQGGNTSMVGGATPDESGRQVVVSLARLNRIRAIDPVDMTMTVEAGLVLKAAQDAATGVDCLFPLSLGAEGTATIGGVLSTNAGGNTTVRYGNARELMLGLEMVLPDGQVIDGLRALRKDNTGYALRHLFVGAEGTLGFITAAVLRMFPRARENEVAFCAVRDEEAALALFRRFRDRDEGAVRAFEYLSGIGVDLAVKHIEGVTLPVSERADHYVLVDLASSRPEAGLRPLAEAVLEEALEAGEVLDAAIGESEGQRAALWRIREEHPEAQKREGASVKNDVSVPVSRVPEMIRRCSAALAALIPGSRPVPFGHMGDGNIHMNLEQPEGGDPAAFLARSHDIMDCVNEIVRELGGSFSAEHGIGRLKTDMMESWRGGAELEAMRRIKAALDPAGLMNPGKVLP</sequence>
<dbReference type="InterPro" id="IPR016167">
    <property type="entry name" value="FAD-bd_PCMH_sub1"/>
</dbReference>
<dbReference type="PROSITE" id="PS51387">
    <property type="entry name" value="FAD_PCMH"/>
    <property type="match status" value="1"/>
</dbReference>
<accession>A0ABS5F8K1</accession>
<evidence type="ECO:0000256" key="2">
    <source>
        <dbReference type="ARBA" id="ARBA00022630"/>
    </source>
</evidence>
<dbReference type="Gene3D" id="3.30.465.10">
    <property type="match status" value="1"/>
</dbReference>
<dbReference type="Gene3D" id="3.30.43.10">
    <property type="entry name" value="Uridine Diphospho-n-acetylenolpyruvylglucosamine Reductase, domain 2"/>
    <property type="match status" value="1"/>
</dbReference>
<protein>
    <submittedName>
        <fullName evidence="5">FAD-binding oxidoreductase</fullName>
    </submittedName>
</protein>
<comment type="caution">
    <text evidence="5">The sequence shown here is derived from an EMBL/GenBank/DDBJ whole genome shotgun (WGS) entry which is preliminary data.</text>
</comment>
<dbReference type="Pfam" id="PF01565">
    <property type="entry name" value="FAD_binding_4"/>
    <property type="match status" value="1"/>
</dbReference>
<evidence type="ECO:0000313" key="6">
    <source>
        <dbReference type="Proteomes" id="UP001196870"/>
    </source>
</evidence>
<dbReference type="EMBL" id="JAAGBB010000071">
    <property type="protein sequence ID" value="MBR0668866.1"/>
    <property type="molecule type" value="Genomic_DNA"/>
</dbReference>
<keyword evidence="2" id="KW-0285">Flavoprotein</keyword>
<dbReference type="InterPro" id="IPR006094">
    <property type="entry name" value="Oxid_FAD_bind_N"/>
</dbReference>